<protein>
    <recommendedName>
        <fullName evidence="3">DUF3168 domain-containing protein</fullName>
    </recommendedName>
</protein>
<keyword evidence="2" id="KW-1185">Reference proteome</keyword>
<evidence type="ECO:0000313" key="1">
    <source>
        <dbReference type="EMBL" id="MZR14226.1"/>
    </source>
</evidence>
<comment type="caution">
    <text evidence="1">The sequence shown here is derived from an EMBL/GenBank/DDBJ whole genome shotgun (WGS) entry which is preliminary data.</text>
</comment>
<dbReference type="InterPro" id="IPR021508">
    <property type="entry name" value="Gp17-like"/>
</dbReference>
<dbReference type="Proteomes" id="UP000467322">
    <property type="component" value="Unassembled WGS sequence"/>
</dbReference>
<gene>
    <name evidence="1" type="ORF">GQE99_14480</name>
</gene>
<evidence type="ECO:0000313" key="2">
    <source>
        <dbReference type="Proteomes" id="UP000467322"/>
    </source>
</evidence>
<dbReference type="RefSeq" id="WP_161352339.1">
    <property type="nucleotide sequence ID" value="NZ_WTUX01000017.1"/>
</dbReference>
<sequence>MEQLVRARLAAQTGVPVAWGQSARADEAPRVVLLTIAGSVDYHMGGASGMKEARVQAVSYGNSYGEAKSTAGSVEAALSGWRSLPVIEGAFLVSEVDLPPDTSMGESLFRVSLDFRIIYQET</sequence>
<proteinExistence type="predicted"/>
<name>A0A845M3T5_9RHOB</name>
<accession>A0A845M3T5</accession>
<reference evidence="1 2" key="1">
    <citation type="submission" date="2019-12" db="EMBL/GenBank/DDBJ databases">
        <title>Maritimibacter sp. nov. sp. isolated from sea sand.</title>
        <authorList>
            <person name="Kim J."/>
            <person name="Jeong S.E."/>
            <person name="Jung H.S."/>
            <person name="Jeon C.O."/>
        </authorList>
    </citation>
    <scope>NUCLEOTIDE SEQUENCE [LARGE SCALE GENOMIC DNA]</scope>
    <source>
        <strain evidence="1 2">DP07</strain>
    </source>
</reference>
<dbReference type="AlphaFoldDB" id="A0A845M3T5"/>
<evidence type="ECO:0008006" key="3">
    <source>
        <dbReference type="Google" id="ProtNLM"/>
    </source>
</evidence>
<organism evidence="1 2">
    <name type="scientific">Maritimibacter harenae</name>
    <dbReference type="NCBI Taxonomy" id="2606218"/>
    <lineage>
        <taxon>Bacteria</taxon>
        <taxon>Pseudomonadati</taxon>
        <taxon>Pseudomonadota</taxon>
        <taxon>Alphaproteobacteria</taxon>
        <taxon>Rhodobacterales</taxon>
        <taxon>Roseobacteraceae</taxon>
        <taxon>Maritimibacter</taxon>
    </lineage>
</organism>
<dbReference type="EMBL" id="WTUX01000017">
    <property type="protein sequence ID" value="MZR14226.1"/>
    <property type="molecule type" value="Genomic_DNA"/>
</dbReference>
<dbReference type="Pfam" id="PF11367">
    <property type="entry name" value="Tail_completion_gp17"/>
    <property type="match status" value="1"/>
</dbReference>